<name>A0A7D6V8Z4_9NOCA</name>
<dbReference type="AlphaFoldDB" id="A0A7D6V8Z4"/>
<reference evidence="2 3" key="1">
    <citation type="submission" date="2020-07" db="EMBL/GenBank/DDBJ databases">
        <authorList>
            <person name="Zhuang K."/>
            <person name="Ran Y."/>
        </authorList>
    </citation>
    <scope>NUCLEOTIDE SEQUENCE [LARGE SCALE GENOMIC DNA]</scope>
    <source>
        <strain evidence="2 3">WCH-YHL-001</strain>
    </source>
</reference>
<dbReference type="Proteomes" id="UP000515512">
    <property type="component" value="Chromosome"/>
</dbReference>
<proteinExistence type="predicted"/>
<gene>
    <name evidence="2" type="ORF">H0264_29030</name>
</gene>
<dbReference type="RefSeq" id="WP_181580497.1">
    <property type="nucleotide sequence ID" value="NZ_CP059399.1"/>
</dbReference>
<dbReference type="KEGG" id="nhu:H0264_29030"/>
<organism evidence="2 3">
    <name type="scientific">Nocardia huaxiensis</name>
    <dbReference type="NCBI Taxonomy" id="2755382"/>
    <lineage>
        <taxon>Bacteria</taxon>
        <taxon>Bacillati</taxon>
        <taxon>Actinomycetota</taxon>
        <taxon>Actinomycetes</taxon>
        <taxon>Mycobacteriales</taxon>
        <taxon>Nocardiaceae</taxon>
        <taxon>Nocardia</taxon>
    </lineage>
</organism>
<evidence type="ECO:0000313" key="2">
    <source>
        <dbReference type="EMBL" id="QLY29293.1"/>
    </source>
</evidence>
<keyword evidence="3" id="KW-1185">Reference proteome</keyword>
<protein>
    <submittedName>
        <fullName evidence="2">Uncharacterized protein</fullName>
    </submittedName>
</protein>
<feature type="region of interest" description="Disordered" evidence="1">
    <location>
        <begin position="69"/>
        <end position="112"/>
    </location>
</feature>
<dbReference type="EMBL" id="CP059399">
    <property type="protein sequence ID" value="QLY29293.1"/>
    <property type="molecule type" value="Genomic_DNA"/>
</dbReference>
<feature type="region of interest" description="Disordered" evidence="1">
    <location>
        <begin position="291"/>
        <end position="313"/>
    </location>
</feature>
<sequence>MGIELAIELQRLENERRTGVLRTGDGAFHLADGAIACVDCRRTTALDRLVIAAGVASADAWQRAATGDPSAILHPHTESGSARPVPTDPDPGAAPSGSASGEFGAVPPLPAPDRPEGEIPRSTGILGALGHARTTAALTTARQAAATAVLTPFRPRLETLVLLSIFDAAYLLLATETIAEFEPAPAHWLAELCPVAPRVVLHECDRRGALDSGPWQTDLVDRAAVVPARRIARSRVVLTAGQAEVLAAADARRSVTAIARTLDRTAYGCLQAVRDLTAAGLIEPPAPAPASILSGAPEITEPTPGGPGPLPRRRVRQAALTPAPDSWVPADRDMLLRLRAALQELA</sequence>
<evidence type="ECO:0000256" key="1">
    <source>
        <dbReference type="SAM" id="MobiDB-lite"/>
    </source>
</evidence>
<evidence type="ECO:0000313" key="3">
    <source>
        <dbReference type="Proteomes" id="UP000515512"/>
    </source>
</evidence>
<accession>A0A7D6V8Z4</accession>